<dbReference type="GO" id="GO:0005737">
    <property type="term" value="C:cytoplasm"/>
    <property type="evidence" value="ECO:0007669"/>
    <property type="project" value="TreeGrafter"/>
</dbReference>
<dbReference type="Pfam" id="PF00155">
    <property type="entry name" value="Aminotran_1_2"/>
    <property type="match status" value="1"/>
</dbReference>
<dbReference type="RefSeq" id="WP_003961017.1">
    <property type="nucleotide sequence ID" value="NZ_CM000913.1"/>
</dbReference>
<dbReference type="PANTHER" id="PTHR43807">
    <property type="entry name" value="FI04487P"/>
    <property type="match status" value="1"/>
</dbReference>
<dbReference type="PANTHER" id="PTHR43807:SF20">
    <property type="entry name" value="FI04487P"/>
    <property type="match status" value="1"/>
</dbReference>
<dbReference type="EMBL" id="CM000913">
    <property type="protein sequence ID" value="EFG07807.1"/>
    <property type="molecule type" value="Genomic_DNA"/>
</dbReference>
<keyword evidence="4" id="KW-0663">Pyridoxal phosphate</keyword>
<evidence type="ECO:0000256" key="4">
    <source>
        <dbReference type="ARBA" id="ARBA00022898"/>
    </source>
</evidence>
<evidence type="ECO:0000256" key="3">
    <source>
        <dbReference type="ARBA" id="ARBA00022679"/>
    </source>
</evidence>
<feature type="domain" description="Aminotransferase class I/classII large" evidence="6">
    <location>
        <begin position="116"/>
        <end position="429"/>
    </location>
</feature>
<dbReference type="Proteomes" id="UP000002357">
    <property type="component" value="Chromosome"/>
</dbReference>
<dbReference type="EC" id="2.6.1.-" evidence="7"/>
<dbReference type="Gene3D" id="3.40.640.10">
    <property type="entry name" value="Type I PLP-dependent aspartate aminotransferase-like (Major domain)"/>
    <property type="match status" value="1"/>
</dbReference>
<evidence type="ECO:0000313" key="8">
    <source>
        <dbReference type="Proteomes" id="UP000002357"/>
    </source>
</evidence>
<protein>
    <submittedName>
        <fullName evidence="7">Aminotransferase class I and II</fullName>
        <ecNumber evidence="7">2.6.1.-</ecNumber>
    </submittedName>
</protein>
<feature type="region of interest" description="Disordered" evidence="5">
    <location>
        <begin position="65"/>
        <end position="117"/>
    </location>
</feature>
<dbReference type="InterPro" id="IPR051326">
    <property type="entry name" value="Kynurenine-oxoglutarate_AT"/>
</dbReference>
<proteinExistence type="predicted"/>
<sequence>MRQPSTITGARDGSAPGGPRSGPGSGGQPPSRRVRRLAPPAIDRFTAAGAGAAIDLAHGHCDWDDDHGGHTVPTGENTGTDIGEAPGGAPHGPVGGDVLLDPDPPVNGDGSPAAPDGPFALRSAVARVLGTRLGTTVDPETEVTLSQGTAQALYAALLVLVDPGDEVIVFEPYHEGFLHAVELAGARVRLVRLHPPDWEYDERELRAAFTPRARAIIVNSPHNPTGRVLGPAEMRTLTELCAEHRVGIVSDEAYAAMVYAGEHCSPWQFPAGRGRTVVIGSLSLSHRTAGRSVGWTAAPAPLTDRLRLAQQTISRCAADPLTTGQAAALARADFSPAYHARLREELRRKRDLLVGALNDAGLPTSSPQGAIFAFSGTLGRDSERLTQALLQDLSLAAVPGTCFFAGTHRGSGMIRFCFARRDATLAAAVTGLPLLRSGGIRV</sequence>
<evidence type="ECO:0000256" key="2">
    <source>
        <dbReference type="ARBA" id="ARBA00022576"/>
    </source>
</evidence>
<dbReference type="GO" id="GO:0030170">
    <property type="term" value="F:pyridoxal phosphate binding"/>
    <property type="evidence" value="ECO:0007669"/>
    <property type="project" value="InterPro"/>
</dbReference>
<organism evidence="7 8">
    <name type="scientific">Streptomyces clavuligerus</name>
    <dbReference type="NCBI Taxonomy" id="1901"/>
    <lineage>
        <taxon>Bacteria</taxon>
        <taxon>Bacillati</taxon>
        <taxon>Actinomycetota</taxon>
        <taxon>Actinomycetes</taxon>
        <taxon>Kitasatosporales</taxon>
        <taxon>Streptomycetaceae</taxon>
        <taxon>Streptomyces</taxon>
    </lineage>
</organism>
<name>E2PUM8_STRCL</name>
<dbReference type="SUPFAM" id="SSF53383">
    <property type="entry name" value="PLP-dependent transferases"/>
    <property type="match status" value="1"/>
</dbReference>
<comment type="cofactor">
    <cofactor evidence="1">
        <name>pyridoxal 5'-phosphate</name>
        <dbReference type="ChEBI" id="CHEBI:597326"/>
    </cofactor>
</comment>
<dbReference type="GO" id="GO:0016212">
    <property type="term" value="F:kynurenine-oxoglutarate transaminase activity"/>
    <property type="evidence" value="ECO:0007669"/>
    <property type="project" value="TreeGrafter"/>
</dbReference>
<evidence type="ECO:0000313" key="7">
    <source>
        <dbReference type="EMBL" id="EFG07807.1"/>
    </source>
</evidence>
<dbReference type="InterPro" id="IPR004839">
    <property type="entry name" value="Aminotransferase_I/II_large"/>
</dbReference>
<dbReference type="Gene3D" id="3.90.1150.10">
    <property type="entry name" value="Aspartate Aminotransferase, domain 1"/>
    <property type="match status" value="1"/>
</dbReference>
<evidence type="ECO:0000259" key="6">
    <source>
        <dbReference type="Pfam" id="PF00155"/>
    </source>
</evidence>
<dbReference type="InterPro" id="IPR015421">
    <property type="entry name" value="PyrdxlP-dep_Trfase_major"/>
</dbReference>
<keyword evidence="2 7" id="KW-0032">Aminotransferase</keyword>
<dbReference type="CDD" id="cd00609">
    <property type="entry name" value="AAT_like"/>
    <property type="match status" value="1"/>
</dbReference>
<feature type="compositionally biased region" description="Gly residues" evidence="5">
    <location>
        <begin position="85"/>
        <end position="95"/>
    </location>
</feature>
<keyword evidence="3 7" id="KW-0808">Transferase</keyword>
<dbReference type="AlphaFoldDB" id="E2PUM8"/>
<dbReference type="OrthoDB" id="9763453at2"/>
<accession>E2PUM8</accession>
<dbReference type="InterPro" id="IPR015422">
    <property type="entry name" value="PyrdxlP-dep_Trfase_small"/>
</dbReference>
<dbReference type="InterPro" id="IPR015424">
    <property type="entry name" value="PyrdxlP-dep_Trfase"/>
</dbReference>
<dbReference type="STRING" id="1901.BB341_14845"/>
<dbReference type="GeneID" id="93730715"/>
<gene>
    <name evidence="7" type="ORF">SCLAV_2735</name>
</gene>
<feature type="region of interest" description="Disordered" evidence="5">
    <location>
        <begin position="1"/>
        <end position="44"/>
    </location>
</feature>
<feature type="compositionally biased region" description="Gly residues" evidence="5">
    <location>
        <begin position="15"/>
        <end position="27"/>
    </location>
</feature>
<reference evidence="7 8" key="1">
    <citation type="journal article" date="2010" name="Genome Biol. Evol.">
        <title>The sequence of a 1.8-mb bacterial linear plasmid reveals a rich evolutionary reservoir of secondary metabolic pathways.</title>
        <authorList>
            <person name="Medema M.H."/>
            <person name="Trefzer A."/>
            <person name="Kovalchuk A."/>
            <person name="van den Berg M."/>
            <person name="Mueller U."/>
            <person name="Heijne W."/>
            <person name="Wu L."/>
            <person name="Alam M.T."/>
            <person name="Ronning C.M."/>
            <person name="Nierman W.C."/>
            <person name="Bovenberg R.A.L."/>
            <person name="Breitling R."/>
            <person name="Takano E."/>
        </authorList>
    </citation>
    <scope>NUCLEOTIDE SEQUENCE [LARGE SCALE GENOMIC DNA]</scope>
    <source>
        <strain evidence="8">ATCC 27064 / DSM 738 / JCM 4710 / NBRC 13307 / NCIMB 12785 / NRRL 3585 / VKM Ac-602</strain>
    </source>
</reference>
<dbReference type="eggNOG" id="COG0436">
    <property type="taxonomic scope" value="Bacteria"/>
</dbReference>
<evidence type="ECO:0000256" key="1">
    <source>
        <dbReference type="ARBA" id="ARBA00001933"/>
    </source>
</evidence>
<dbReference type="KEGG" id="sclf:BB341_14845"/>
<evidence type="ECO:0000256" key="5">
    <source>
        <dbReference type="SAM" id="MobiDB-lite"/>
    </source>
</evidence>
<keyword evidence="8" id="KW-1185">Reference proteome</keyword>